<proteinExistence type="predicted"/>
<dbReference type="AlphaFoldDB" id="A0A9Q1MA98"/>
<organism evidence="1 2">
    <name type="scientific">Anisodus acutangulus</name>
    <dbReference type="NCBI Taxonomy" id="402998"/>
    <lineage>
        <taxon>Eukaryota</taxon>
        <taxon>Viridiplantae</taxon>
        <taxon>Streptophyta</taxon>
        <taxon>Embryophyta</taxon>
        <taxon>Tracheophyta</taxon>
        <taxon>Spermatophyta</taxon>
        <taxon>Magnoliopsida</taxon>
        <taxon>eudicotyledons</taxon>
        <taxon>Gunneridae</taxon>
        <taxon>Pentapetalae</taxon>
        <taxon>asterids</taxon>
        <taxon>lamiids</taxon>
        <taxon>Solanales</taxon>
        <taxon>Solanaceae</taxon>
        <taxon>Solanoideae</taxon>
        <taxon>Hyoscyameae</taxon>
        <taxon>Anisodus</taxon>
    </lineage>
</organism>
<comment type="caution">
    <text evidence="1">The sequence shown here is derived from an EMBL/GenBank/DDBJ whole genome shotgun (WGS) entry which is preliminary data.</text>
</comment>
<gene>
    <name evidence="1" type="ORF">K7X08_012978</name>
</gene>
<sequence>MQQRVEKMDEPLKSMQALVQQFDINKVNVGDKLTDEVPRPAAEVEKVGVPRSAIEHEKVFPDQLLKLRRHQMSLC</sequence>
<evidence type="ECO:0000313" key="2">
    <source>
        <dbReference type="Proteomes" id="UP001152561"/>
    </source>
</evidence>
<dbReference type="EMBL" id="JAJAGQ010000008">
    <property type="protein sequence ID" value="KAJ8555482.1"/>
    <property type="molecule type" value="Genomic_DNA"/>
</dbReference>
<protein>
    <submittedName>
        <fullName evidence="1">Uncharacterized protein</fullName>
    </submittedName>
</protein>
<reference evidence="2" key="1">
    <citation type="journal article" date="2023" name="Proc. Natl. Acad. Sci. U.S.A.">
        <title>Genomic and structural basis for evolution of tropane alkaloid biosynthesis.</title>
        <authorList>
            <person name="Wanga Y.-J."/>
            <person name="Taina T."/>
            <person name="Yua J.-Y."/>
            <person name="Lia J."/>
            <person name="Xua B."/>
            <person name="Chenc J."/>
            <person name="D'Auriad J.C."/>
            <person name="Huanga J.-P."/>
            <person name="Huanga S.-X."/>
        </authorList>
    </citation>
    <scope>NUCLEOTIDE SEQUENCE [LARGE SCALE GENOMIC DNA]</scope>
    <source>
        <strain evidence="2">cv. KIB-2019</strain>
    </source>
</reference>
<accession>A0A9Q1MA98</accession>
<keyword evidence="2" id="KW-1185">Reference proteome</keyword>
<name>A0A9Q1MA98_9SOLA</name>
<dbReference type="Proteomes" id="UP001152561">
    <property type="component" value="Unassembled WGS sequence"/>
</dbReference>
<evidence type="ECO:0000313" key="1">
    <source>
        <dbReference type="EMBL" id="KAJ8555482.1"/>
    </source>
</evidence>